<evidence type="ECO:0000313" key="1">
    <source>
        <dbReference type="EMBL" id="RDX49124.1"/>
    </source>
</evidence>
<gene>
    <name evidence="1" type="ORF">OH76DRAFT_1483344</name>
</gene>
<dbReference type="AlphaFoldDB" id="A0A371D9B0"/>
<keyword evidence="2" id="KW-1185">Reference proteome</keyword>
<evidence type="ECO:0008006" key="3">
    <source>
        <dbReference type="Google" id="ProtNLM"/>
    </source>
</evidence>
<accession>A0A371D9B0</accession>
<organism evidence="1 2">
    <name type="scientific">Lentinus brumalis</name>
    <dbReference type="NCBI Taxonomy" id="2498619"/>
    <lineage>
        <taxon>Eukaryota</taxon>
        <taxon>Fungi</taxon>
        <taxon>Dikarya</taxon>
        <taxon>Basidiomycota</taxon>
        <taxon>Agaricomycotina</taxon>
        <taxon>Agaricomycetes</taxon>
        <taxon>Polyporales</taxon>
        <taxon>Polyporaceae</taxon>
        <taxon>Lentinus</taxon>
    </lineage>
</organism>
<dbReference type="SUPFAM" id="SSF51735">
    <property type="entry name" value="NAD(P)-binding Rossmann-fold domains"/>
    <property type="match status" value="1"/>
</dbReference>
<dbReference type="InterPro" id="IPR036291">
    <property type="entry name" value="NAD(P)-bd_dom_sf"/>
</dbReference>
<evidence type="ECO:0000313" key="2">
    <source>
        <dbReference type="Proteomes" id="UP000256964"/>
    </source>
</evidence>
<dbReference type="Proteomes" id="UP000256964">
    <property type="component" value="Unassembled WGS sequence"/>
</dbReference>
<proteinExistence type="predicted"/>
<sequence length="146" mass="15396">MSMHVARRAPGTVLESGVVHSVVAFLPLLRAAPTKKIVVVNTAGADLGFIRAAAIADAAAYGMTKAAALIATTKWAVKLQDEGFMFVMRALISSATWAGEVLSKKGVSLTIQTPKESVSAQLEVVDSLKPFDNGLFLAYTGGEYRV</sequence>
<protein>
    <recommendedName>
        <fullName evidence="3">NAD(P)-binding protein</fullName>
    </recommendedName>
</protein>
<dbReference type="Gene3D" id="3.40.50.720">
    <property type="entry name" value="NAD(P)-binding Rossmann-like Domain"/>
    <property type="match status" value="1"/>
</dbReference>
<dbReference type="EMBL" id="KZ857407">
    <property type="protein sequence ID" value="RDX49124.1"/>
    <property type="molecule type" value="Genomic_DNA"/>
</dbReference>
<reference evidence="1 2" key="1">
    <citation type="journal article" date="2018" name="Biotechnol. Biofuels">
        <title>Integrative visual omics of the white-rot fungus Polyporus brumalis exposes the biotechnological potential of its oxidative enzymes for delignifying raw plant biomass.</title>
        <authorList>
            <person name="Miyauchi S."/>
            <person name="Rancon A."/>
            <person name="Drula E."/>
            <person name="Hage H."/>
            <person name="Chaduli D."/>
            <person name="Favel A."/>
            <person name="Grisel S."/>
            <person name="Henrissat B."/>
            <person name="Herpoel-Gimbert I."/>
            <person name="Ruiz-Duenas F.J."/>
            <person name="Chevret D."/>
            <person name="Hainaut M."/>
            <person name="Lin J."/>
            <person name="Wang M."/>
            <person name="Pangilinan J."/>
            <person name="Lipzen A."/>
            <person name="Lesage-Meessen L."/>
            <person name="Navarro D."/>
            <person name="Riley R."/>
            <person name="Grigoriev I.V."/>
            <person name="Zhou S."/>
            <person name="Raouche S."/>
            <person name="Rosso M.N."/>
        </authorList>
    </citation>
    <scope>NUCLEOTIDE SEQUENCE [LARGE SCALE GENOMIC DNA]</scope>
    <source>
        <strain evidence="1 2">BRFM 1820</strain>
    </source>
</reference>
<dbReference type="OrthoDB" id="9876299at2759"/>
<name>A0A371D9B0_9APHY</name>